<name>A0A0F9FZ04_9ZZZZ</name>
<protein>
    <submittedName>
        <fullName evidence="1">Uncharacterized protein</fullName>
    </submittedName>
</protein>
<proteinExistence type="predicted"/>
<sequence>MNMEEHLDLRNFAEEIKAQSIRLTASLEEIIAEGAAVDPEIVHQMEWMVSLTEAALKVNATAFEAIPDEAAKKQMLELDDALRSQLSTLRKLLELPRREG</sequence>
<dbReference type="AlphaFoldDB" id="A0A0F9FZ04"/>
<accession>A0A0F9FZ04</accession>
<organism evidence="1">
    <name type="scientific">marine sediment metagenome</name>
    <dbReference type="NCBI Taxonomy" id="412755"/>
    <lineage>
        <taxon>unclassified sequences</taxon>
        <taxon>metagenomes</taxon>
        <taxon>ecological metagenomes</taxon>
    </lineage>
</organism>
<comment type="caution">
    <text evidence="1">The sequence shown here is derived from an EMBL/GenBank/DDBJ whole genome shotgun (WGS) entry which is preliminary data.</text>
</comment>
<gene>
    <name evidence="1" type="ORF">LCGC14_1892580</name>
</gene>
<evidence type="ECO:0000313" key="1">
    <source>
        <dbReference type="EMBL" id="KKL91649.1"/>
    </source>
</evidence>
<reference evidence="1" key="1">
    <citation type="journal article" date="2015" name="Nature">
        <title>Complex archaea that bridge the gap between prokaryotes and eukaryotes.</title>
        <authorList>
            <person name="Spang A."/>
            <person name="Saw J.H."/>
            <person name="Jorgensen S.L."/>
            <person name="Zaremba-Niedzwiedzka K."/>
            <person name="Martijn J."/>
            <person name="Lind A.E."/>
            <person name="van Eijk R."/>
            <person name="Schleper C."/>
            <person name="Guy L."/>
            <person name="Ettema T.J."/>
        </authorList>
    </citation>
    <scope>NUCLEOTIDE SEQUENCE</scope>
</reference>
<dbReference type="EMBL" id="LAZR01019678">
    <property type="protein sequence ID" value="KKL91649.1"/>
    <property type="molecule type" value="Genomic_DNA"/>
</dbReference>